<evidence type="ECO:0000313" key="1">
    <source>
        <dbReference type="EMBL" id="CCH01751.1"/>
    </source>
</evidence>
<dbReference type="HOGENOM" id="CLU_2522634_0_0_10"/>
<protein>
    <submittedName>
        <fullName evidence="1">Uncharacterized protein</fullName>
    </submittedName>
</protein>
<organism evidence="1 2">
    <name type="scientific">Fibrella aestuarina BUZ 2</name>
    <dbReference type="NCBI Taxonomy" id="1166018"/>
    <lineage>
        <taxon>Bacteria</taxon>
        <taxon>Pseudomonadati</taxon>
        <taxon>Bacteroidota</taxon>
        <taxon>Cytophagia</taxon>
        <taxon>Cytophagales</taxon>
        <taxon>Spirosomataceae</taxon>
        <taxon>Fibrella</taxon>
    </lineage>
</organism>
<dbReference type="EMBL" id="HE796683">
    <property type="protein sequence ID" value="CCH01751.1"/>
    <property type="molecule type" value="Genomic_DNA"/>
</dbReference>
<reference evidence="1 2" key="1">
    <citation type="journal article" date="2012" name="J. Bacteriol.">
        <title>Genome Sequence of Fibrella aestuarina BUZ 2T, a Filamentous Marine Bacterium.</title>
        <authorList>
            <person name="Filippini M."/>
            <person name="Qi W."/>
            <person name="Blom J."/>
            <person name="Goesmann A."/>
            <person name="Smits T.H."/>
            <person name="Bagheri H.C."/>
        </authorList>
    </citation>
    <scope>NUCLEOTIDE SEQUENCE [LARGE SCALE GENOMIC DNA]</scope>
    <source>
        <strain evidence="2">BUZ 2T</strain>
    </source>
</reference>
<proteinExistence type="predicted"/>
<dbReference type="Proteomes" id="UP000011058">
    <property type="component" value="Chromosome"/>
</dbReference>
<dbReference type="KEGG" id="fae:FAES_3744"/>
<dbReference type="AlphaFoldDB" id="I0KC98"/>
<accession>I0KC98</accession>
<sequence length="84" mass="9461">MSIRMTLETILYELENISIQHQEFKEAAQSLQASVAYFFETVADGDIWTPAQLLTLRERAGIDKALALLEETMPADEPGEDDTE</sequence>
<evidence type="ECO:0000313" key="2">
    <source>
        <dbReference type="Proteomes" id="UP000011058"/>
    </source>
</evidence>
<keyword evidence="2" id="KW-1185">Reference proteome</keyword>
<name>I0KC98_9BACT</name>
<gene>
    <name evidence="1" type="ORF">FAES_3744</name>
</gene>